<evidence type="ECO:0000313" key="3">
    <source>
        <dbReference type="EMBL" id="PRY24227.1"/>
    </source>
</evidence>
<evidence type="ECO:0000256" key="1">
    <source>
        <dbReference type="SAM" id="MobiDB-lite"/>
    </source>
</evidence>
<accession>A0A2T0RSX4</accession>
<dbReference type="RefSeq" id="WP_106204611.1">
    <property type="nucleotide sequence ID" value="NZ_PVTD01000003.1"/>
</dbReference>
<evidence type="ECO:0008006" key="5">
    <source>
        <dbReference type="Google" id="ProtNLM"/>
    </source>
</evidence>
<feature type="signal peptide" evidence="2">
    <location>
        <begin position="1"/>
        <end position="28"/>
    </location>
</feature>
<evidence type="ECO:0000256" key="2">
    <source>
        <dbReference type="SAM" id="SignalP"/>
    </source>
</evidence>
<feature type="chain" id="PRO_5015581326" description="Carbohydrate binding protein" evidence="2">
    <location>
        <begin position="29"/>
        <end position="958"/>
    </location>
</feature>
<dbReference type="OrthoDB" id="7783360at2"/>
<gene>
    <name evidence="3" type="ORF">CLV78_10391</name>
</gene>
<protein>
    <recommendedName>
        <fullName evidence="5">Carbohydrate binding protein</fullName>
    </recommendedName>
</protein>
<comment type="caution">
    <text evidence="3">The sequence shown here is derived from an EMBL/GenBank/DDBJ whole genome shotgun (WGS) entry which is preliminary data.</text>
</comment>
<keyword evidence="2" id="KW-0732">Signal</keyword>
<proteinExistence type="predicted"/>
<organism evidence="3 4">
    <name type="scientific">Aliiruegeria haliotis</name>
    <dbReference type="NCBI Taxonomy" id="1280846"/>
    <lineage>
        <taxon>Bacteria</taxon>
        <taxon>Pseudomonadati</taxon>
        <taxon>Pseudomonadota</taxon>
        <taxon>Alphaproteobacteria</taxon>
        <taxon>Rhodobacterales</taxon>
        <taxon>Roseobacteraceae</taxon>
        <taxon>Aliiruegeria</taxon>
    </lineage>
</organism>
<reference evidence="3 4" key="1">
    <citation type="submission" date="2018-03" db="EMBL/GenBank/DDBJ databases">
        <title>Genomic Encyclopedia of Archaeal and Bacterial Type Strains, Phase II (KMG-II): from individual species to whole genera.</title>
        <authorList>
            <person name="Goeker M."/>
        </authorList>
    </citation>
    <scope>NUCLEOTIDE SEQUENCE [LARGE SCALE GENOMIC DNA]</scope>
    <source>
        <strain evidence="3 4">DSM 29328</strain>
    </source>
</reference>
<dbReference type="AlphaFoldDB" id="A0A2T0RSX4"/>
<sequence>MHVPTQPVRRFARAIALGAALAMPLLPAAKGDTAHFVVTDKVLVPDISPFAATITSIGNGRGLSGAGGFEPIVLRTMFPARDGTRDRIEAAAAHLTGNHLWGNGAFDGADVEVLRIEDGAFRSVRRDRVAPGGFHALGWRSVLDPVKMLAPEATRLTVPWAKELKRGMEWHFRIRAIDRHGRLSAPSPSVALKSPPAPMPDLPNSNPALIKRPDMWEETRNLPGPETLRAVKTDAGKRVLEWSSVPGAAGYMVFRAPLPPDRMQPRSIRLRNKGERIRPGDLVILRQRLFRADRRDLVAPGNWAAQEAARQFLPGGVQVWSDAVGGGDWHLLPHLPDTPVPESGETYLRVTLKEGEAFTIGRAVHSGTAQSWYGVLDPAADYRFEVWMRGRTTRPAEFRVTGPLGAEQPEGLKPIRFSVTPEWKRYSFTFRPPRLVTEDAVGRMNLILSGPGEFDVDNFRIYRDDTAYMAVLPENADALKASAMAALRTHGLIKTGHRTYDIGSLVAPAGATSALNGTTLPQLLAAIEHVGAQPWLQIEPHLSREEWLGLAEYLAARYDAQSDDPADMPWAAARSARGESRPVDRFRKILFELGNETWNRIFAPWVFPAMNDASTGRQYRPGEVYGLYQHHVLSILRDSPHWTDLSARMVPVLGGWSLNDFGTLAAEHSPGSRYMTITSYIGGWDEGEGPVAPTPLGFSAIMANVLRTTIPRAEALVKDLADLSRMRDTPIHAGTYEAGPGYVLSRANWGRLGRLESDAQDRAMKSAAAGAATLDTFLANARAGFRLQSFFTFGRGRTWASHARWYQGGQSYPAWDWLAQFNRSGTGDMLEVKTVDVPRTDIPRRKYSEAIRNGPLLAVYATRNDDRLTLVVISRKVPDASAPGDKGTTDVTIELPFEKVGRAAFYRMSGQFDSQNAAGQQARIEKIDLTVPDTLPYLIVPNMPGATAHMYVFEGLSP</sequence>
<evidence type="ECO:0000313" key="4">
    <source>
        <dbReference type="Proteomes" id="UP000239480"/>
    </source>
</evidence>
<keyword evidence="4" id="KW-1185">Reference proteome</keyword>
<feature type="region of interest" description="Disordered" evidence="1">
    <location>
        <begin position="185"/>
        <end position="208"/>
    </location>
</feature>
<dbReference type="Gene3D" id="2.60.120.260">
    <property type="entry name" value="Galactose-binding domain-like"/>
    <property type="match status" value="1"/>
</dbReference>
<name>A0A2T0RSX4_9RHOB</name>
<dbReference type="EMBL" id="PVTD01000003">
    <property type="protein sequence ID" value="PRY24227.1"/>
    <property type="molecule type" value="Genomic_DNA"/>
</dbReference>
<dbReference type="Proteomes" id="UP000239480">
    <property type="component" value="Unassembled WGS sequence"/>
</dbReference>